<comment type="caution">
    <text evidence="1">The sequence shown here is derived from an EMBL/GenBank/DDBJ whole genome shotgun (WGS) entry which is preliminary data.</text>
</comment>
<dbReference type="Proteomes" id="UP001283361">
    <property type="component" value="Unassembled WGS sequence"/>
</dbReference>
<proteinExistence type="predicted"/>
<name>A0AAE1CW07_9GAST</name>
<dbReference type="EMBL" id="JAWDGP010006498">
    <property type="protein sequence ID" value="KAK3739896.1"/>
    <property type="molecule type" value="Genomic_DNA"/>
</dbReference>
<keyword evidence="2" id="KW-1185">Reference proteome</keyword>
<evidence type="ECO:0000313" key="1">
    <source>
        <dbReference type="EMBL" id="KAK3739896.1"/>
    </source>
</evidence>
<accession>A0AAE1CW07</accession>
<dbReference type="AlphaFoldDB" id="A0AAE1CW07"/>
<sequence length="147" mass="16300">MSHLIWKSQVSGNIISIGNIQAGSSLNFRKKKPSMLRLLYLLGLTMTYLSGSDTRKVEILKPIRATGNEVGLIFPDGEFFKGENYKKTAEAIQAASELRVWVALNARYYRSFAGLYRTSRVPQEAIDALQNAGMTSQNFVGVAHGIE</sequence>
<organism evidence="1 2">
    <name type="scientific">Elysia crispata</name>
    <name type="common">lettuce slug</name>
    <dbReference type="NCBI Taxonomy" id="231223"/>
    <lineage>
        <taxon>Eukaryota</taxon>
        <taxon>Metazoa</taxon>
        <taxon>Spiralia</taxon>
        <taxon>Lophotrochozoa</taxon>
        <taxon>Mollusca</taxon>
        <taxon>Gastropoda</taxon>
        <taxon>Heterobranchia</taxon>
        <taxon>Euthyneura</taxon>
        <taxon>Panpulmonata</taxon>
        <taxon>Sacoglossa</taxon>
        <taxon>Placobranchoidea</taxon>
        <taxon>Plakobranchidae</taxon>
        <taxon>Elysia</taxon>
    </lineage>
</organism>
<evidence type="ECO:0000313" key="2">
    <source>
        <dbReference type="Proteomes" id="UP001283361"/>
    </source>
</evidence>
<protein>
    <submittedName>
        <fullName evidence="1">Uncharacterized protein</fullName>
    </submittedName>
</protein>
<feature type="non-terminal residue" evidence="1">
    <location>
        <position position="1"/>
    </location>
</feature>
<reference evidence="1" key="1">
    <citation type="journal article" date="2023" name="G3 (Bethesda)">
        <title>A reference genome for the long-term kleptoplast-retaining sea slug Elysia crispata morphotype clarki.</title>
        <authorList>
            <person name="Eastman K.E."/>
            <person name="Pendleton A.L."/>
            <person name="Shaikh M.A."/>
            <person name="Suttiyut T."/>
            <person name="Ogas R."/>
            <person name="Tomko P."/>
            <person name="Gavelis G."/>
            <person name="Widhalm J.R."/>
            <person name="Wisecaver J.H."/>
        </authorList>
    </citation>
    <scope>NUCLEOTIDE SEQUENCE</scope>
    <source>
        <strain evidence="1">ECLA1</strain>
    </source>
</reference>
<gene>
    <name evidence="1" type="ORF">RRG08_018832</name>
</gene>